<dbReference type="PANTHER" id="PTHR12133">
    <property type="entry name" value="TRNA (ADENINE(58)-N(1))-METHYLTRANSFERASE"/>
    <property type="match status" value="1"/>
</dbReference>
<evidence type="ECO:0000256" key="3">
    <source>
        <dbReference type="ARBA" id="ARBA00033309"/>
    </source>
</evidence>
<dbReference type="SUPFAM" id="SSF53335">
    <property type="entry name" value="S-adenosyl-L-methionine-dependent methyltransferases"/>
    <property type="match status" value="1"/>
</dbReference>
<dbReference type="GO" id="GO:0160107">
    <property type="term" value="F:tRNA (adenine(58)-N1)-methyltransferase activity"/>
    <property type="evidence" value="ECO:0007669"/>
    <property type="project" value="UniProtKB-EC"/>
</dbReference>
<organism evidence="4 5">
    <name type="scientific">Morchella conica CCBAS932</name>
    <dbReference type="NCBI Taxonomy" id="1392247"/>
    <lineage>
        <taxon>Eukaryota</taxon>
        <taxon>Fungi</taxon>
        <taxon>Dikarya</taxon>
        <taxon>Ascomycota</taxon>
        <taxon>Pezizomycotina</taxon>
        <taxon>Pezizomycetes</taxon>
        <taxon>Pezizales</taxon>
        <taxon>Morchellaceae</taxon>
        <taxon>Morchella</taxon>
    </lineage>
</organism>
<name>A0A3N4KZJ0_9PEZI</name>
<dbReference type="AlphaFoldDB" id="A0A3N4KZJ0"/>
<dbReference type="PANTHER" id="PTHR12133:SF1">
    <property type="entry name" value="TRNA (ADENINE(58)-N(1))-METHYLTRANSFERASE, MITOCHONDRIAL"/>
    <property type="match status" value="1"/>
</dbReference>
<evidence type="ECO:0000313" key="5">
    <source>
        <dbReference type="Proteomes" id="UP000277580"/>
    </source>
</evidence>
<dbReference type="GO" id="GO:0005739">
    <property type="term" value="C:mitochondrion"/>
    <property type="evidence" value="ECO:0007669"/>
    <property type="project" value="TreeGrafter"/>
</dbReference>
<dbReference type="Proteomes" id="UP000277580">
    <property type="component" value="Unassembled WGS sequence"/>
</dbReference>
<dbReference type="OrthoDB" id="5585464at2759"/>
<sequence length="389" mass="42302">MFTTTLRRSPTWTRQATPSLRRLISSNHQTFEEGDIVHLRRIAGKTSSTILSQPLRPGRKIETPSGRIAHNDIIGANTRDIVSSCKGTGYCVTFPTIDEYVTNVRRLVTPVYPHDAATIVNLLDIHVDSAPNPPIEIFEAGTGHGSLTLQLCRAVHAANPPSRPRGAIIHTIDISARHSEHAEKVVSGFRRGLYRKNVDFYVGNPTQWIKNQFTKRAEEGKPPGPFLSHAILDLPGTDEYLQAMSDGLLPDGVLGVFCPSVTQIADCLKVIKKTGIPLSKEAVIEFSPHGTGVGAGLRAWNVKWTTVRAKERGKVDVEGEEVKVGAEAGDMPAESESVVDVDTEAELQPKEIPPIAEGATEDVLVCRPSVGDRLVGGGFFAVFRKRGQS</sequence>
<dbReference type="Gene3D" id="3.40.50.150">
    <property type="entry name" value="Vaccinia Virus protein VP39"/>
    <property type="match status" value="1"/>
</dbReference>
<gene>
    <name evidence="4" type="ORF">P167DRAFT_563542</name>
</gene>
<dbReference type="GO" id="GO:0030488">
    <property type="term" value="P:tRNA methylation"/>
    <property type="evidence" value="ECO:0007669"/>
    <property type="project" value="InterPro"/>
</dbReference>
<dbReference type="GO" id="GO:0031515">
    <property type="term" value="C:tRNA (m1A) methyltransferase complex"/>
    <property type="evidence" value="ECO:0007669"/>
    <property type="project" value="InterPro"/>
</dbReference>
<dbReference type="InterPro" id="IPR029063">
    <property type="entry name" value="SAM-dependent_MTases_sf"/>
</dbReference>
<proteinExistence type="predicted"/>
<reference evidence="4 5" key="1">
    <citation type="journal article" date="2018" name="Nat. Ecol. Evol.">
        <title>Pezizomycetes genomes reveal the molecular basis of ectomycorrhizal truffle lifestyle.</title>
        <authorList>
            <person name="Murat C."/>
            <person name="Payen T."/>
            <person name="Noel B."/>
            <person name="Kuo A."/>
            <person name="Morin E."/>
            <person name="Chen J."/>
            <person name="Kohler A."/>
            <person name="Krizsan K."/>
            <person name="Balestrini R."/>
            <person name="Da Silva C."/>
            <person name="Montanini B."/>
            <person name="Hainaut M."/>
            <person name="Levati E."/>
            <person name="Barry K.W."/>
            <person name="Belfiori B."/>
            <person name="Cichocki N."/>
            <person name="Clum A."/>
            <person name="Dockter R.B."/>
            <person name="Fauchery L."/>
            <person name="Guy J."/>
            <person name="Iotti M."/>
            <person name="Le Tacon F."/>
            <person name="Lindquist E.A."/>
            <person name="Lipzen A."/>
            <person name="Malagnac F."/>
            <person name="Mello A."/>
            <person name="Molinier V."/>
            <person name="Miyauchi S."/>
            <person name="Poulain J."/>
            <person name="Riccioni C."/>
            <person name="Rubini A."/>
            <person name="Sitrit Y."/>
            <person name="Splivallo R."/>
            <person name="Traeger S."/>
            <person name="Wang M."/>
            <person name="Zifcakova L."/>
            <person name="Wipf D."/>
            <person name="Zambonelli A."/>
            <person name="Paolocci F."/>
            <person name="Nowrousian M."/>
            <person name="Ottonello S."/>
            <person name="Baldrian P."/>
            <person name="Spatafora J.W."/>
            <person name="Henrissat B."/>
            <person name="Nagy L.G."/>
            <person name="Aury J.M."/>
            <person name="Wincker P."/>
            <person name="Grigoriev I.V."/>
            <person name="Bonfante P."/>
            <person name="Martin F.M."/>
        </authorList>
    </citation>
    <scope>NUCLEOTIDE SEQUENCE [LARGE SCALE GENOMIC DNA]</scope>
    <source>
        <strain evidence="4 5">CCBAS932</strain>
    </source>
</reference>
<dbReference type="Gene3D" id="3.10.330.20">
    <property type="match status" value="1"/>
</dbReference>
<dbReference type="InParanoid" id="A0A3N4KZJ0"/>
<evidence type="ECO:0000256" key="2">
    <source>
        <dbReference type="ARBA" id="ARBA00015963"/>
    </source>
</evidence>
<accession>A0A3N4KZJ0</accession>
<keyword evidence="4" id="KW-0808">Transferase</keyword>
<evidence type="ECO:0000313" key="4">
    <source>
        <dbReference type="EMBL" id="RPB14829.1"/>
    </source>
</evidence>
<keyword evidence="5" id="KW-1185">Reference proteome</keyword>
<dbReference type="EC" id="2.1.1.220" evidence="1"/>
<dbReference type="EMBL" id="ML119116">
    <property type="protein sequence ID" value="RPB14829.1"/>
    <property type="molecule type" value="Genomic_DNA"/>
</dbReference>
<evidence type="ECO:0000256" key="1">
    <source>
        <dbReference type="ARBA" id="ARBA00012796"/>
    </source>
</evidence>
<dbReference type="PROSITE" id="PS51620">
    <property type="entry name" value="SAM_TRM61"/>
    <property type="match status" value="1"/>
</dbReference>
<dbReference type="InterPro" id="IPR014816">
    <property type="entry name" value="tRNA_MeTrfase_Gcd14"/>
</dbReference>
<dbReference type="STRING" id="1392247.A0A3N4KZJ0"/>
<keyword evidence="4" id="KW-0489">Methyltransferase</keyword>
<protein>
    <recommendedName>
        <fullName evidence="2">tRNA (adenine(58)-N(1))-methyltransferase catalytic subunit TRM61</fullName>
        <ecNumber evidence="1">2.1.1.220</ecNumber>
    </recommendedName>
    <alternativeName>
        <fullName evidence="3">tRNA(m1A58)-methyltransferase subunit TRM61</fullName>
    </alternativeName>
</protein>